<dbReference type="EMBL" id="CABIKM010000055">
    <property type="protein sequence ID" value="VUZ86378.1"/>
    <property type="molecule type" value="Genomic_DNA"/>
</dbReference>
<evidence type="ECO:0000256" key="1">
    <source>
        <dbReference type="SAM" id="MobiDB-lite"/>
    </source>
</evidence>
<feature type="compositionally biased region" description="Polar residues" evidence="1">
    <location>
        <begin position="14"/>
        <end position="23"/>
    </location>
</feature>
<proteinExistence type="predicted"/>
<organism evidence="2 3">
    <name type="scientific">Candidatus Methylomirabilis lanthanidiphila</name>
    <dbReference type="NCBI Taxonomy" id="2211376"/>
    <lineage>
        <taxon>Bacteria</taxon>
        <taxon>Candidatus Methylomirabilota</taxon>
        <taxon>Candidatus Methylomirabilia</taxon>
        <taxon>Candidatus Methylomirabilales</taxon>
        <taxon>Candidatus Methylomirabilaceae</taxon>
        <taxon>Candidatus Methylomirabilis</taxon>
    </lineage>
</organism>
<reference evidence="2 3" key="1">
    <citation type="submission" date="2019-07" db="EMBL/GenBank/DDBJ databases">
        <authorList>
            <person name="Cremers G."/>
        </authorList>
    </citation>
    <scope>NUCLEOTIDE SEQUENCE [LARGE SCALE GENOMIC DNA]</scope>
</reference>
<gene>
    <name evidence="2" type="ORF">MELA_02781</name>
</gene>
<evidence type="ECO:0000313" key="2">
    <source>
        <dbReference type="EMBL" id="VUZ86378.1"/>
    </source>
</evidence>
<accession>A0A564ZP90</accession>
<protein>
    <submittedName>
        <fullName evidence="2">Uncharacterized protein</fullName>
    </submittedName>
</protein>
<evidence type="ECO:0000313" key="3">
    <source>
        <dbReference type="Proteomes" id="UP000334340"/>
    </source>
</evidence>
<dbReference type="Proteomes" id="UP000334340">
    <property type="component" value="Unassembled WGS sequence"/>
</dbReference>
<feature type="region of interest" description="Disordered" evidence="1">
    <location>
        <begin position="1"/>
        <end position="26"/>
    </location>
</feature>
<keyword evidence="3" id="KW-1185">Reference proteome</keyword>
<feature type="non-terminal residue" evidence="2">
    <location>
        <position position="1"/>
    </location>
</feature>
<dbReference type="AlphaFoldDB" id="A0A564ZP90"/>
<sequence length="49" mass="5287">GERGDFGTGVRDFPTNTWKTQATAPAESGAVAHCRQTYNYGTARLLLVT</sequence>
<name>A0A564ZP90_9BACT</name>